<accession>A0A8J8B3T7</accession>
<evidence type="ECO:0000313" key="13">
    <source>
        <dbReference type="Proteomes" id="UP000730161"/>
    </source>
</evidence>
<evidence type="ECO:0000256" key="7">
    <source>
        <dbReference type="ARBA" id="ARBA00022967"/>
    </source>
</evidence>
<dbReference type="SFLD" id="SFLDG00002">
    <property type="entry name" value="C1.7:_P-type_atpase_like"/>
    <property type="match status" value="1"/>
</dbReference>
<feature type="transmembrane region" description="Helical" evidence="10">
    <location>
        <begin position="91"/>
        <end position="107"/>
    </location>
</feature>
<dbReference type="PRINTS" id="PR00120">
    <property type="entry name" value="HATPASE"/>
</dbReference>
<feature type="transmembrane region" description="Helical" evidence="10">
    <location>
        <begin position="775"/>
        <end position="794"/>
    </location>
</feature>
<keyword evidence="8 10" id="KW-1133">Transmembrane helix</keyword>
<dbReference type="Pfam" id="PF00690">
    <property type="entry name" value="Cation_ATPase_N"/>
    <property type="match status" value="1"/>
</dbReference>
<dbReference type="GO" id="GO:1902600">
    <property type="term" value="P:proton transmembrane transport"/>
    <property type="evidence" value="ECO:0007669"/>
    <property type="project" value="TreeGrafter"/>
</dbReference>
<evidence type="ECO:0000256" key="9">
    <source>
        <dbReference type="ARBA" id="ARBA00023136"/>
    </source>
</evidence>
<feature type="transmembrane region" description="Helical" evidence="10">
    <location>
        <begin position="280"/>
        <end position="307"/>
    </location>
</feature>
<dbReference type="OrthoDB" id="8588at2157"/>
<keyword evidence="7" id="KW-1278">Translocase</keyword>
<dbReference type="SUPFAM" id="SSF81665">
    <property type="entry name" value="Calcium ATPase, transmembrane domain M"/>
    <property type="match status" value="1"/>
</dbReference>
<feature type="domain" description="Cation-transporting P-type ATPase N-terminal" evidence="11">
    <location>
        <begin position="14"/>
        <end position="87"/>
    </location>
</feature>
<dbReference type="GO" id="GO:0006883">
    <property type="term" value="P:intracellular sodium ion homeostasis"/>
    <property type="evidence" value="ECO:0007669"/>
    <property type="project" value="TreeGrafter"/>
</dbReference>
<keyword evidence="3 10" id="KW-0812">Transmembrane</keyword>
<dbReference type="InterPro" id="IPR023298">
    <property type="entry name" value="ATPase_P-typ_TM_dom_sf"/>
</dbReference>
<feature type="transmembrane region" description="Helical" evidence="10">
    <location>
        <begin position="698"/>
        <end position="719"/>
    </location>
</feature>
<evidence type="ECO:0000256" key="8">
    <source>
        <dbReference type="ARBA" id="ARBA00022989"/>
    </source>
</evidence>
<evidence type="ECO:0000256" key="10">
    <source>
        <dbReference type="SAM" id="Phobius"/>
    </source>
</evidence>
<dbReference type="Gene3D" id="1.20.1110.10">
    <property type="entry name" value="Calcium-transporting ATPase, transmembrane domain"/>
    <property type="match status" value="1"/>
</dbReference>
<dbReference type="PANTHER" id="PTHR43294">
    <property type="entry name" value="SODIUM/POTASSIUM-TRANSPORTING ATPASE SUBUNIT ALPHA"/>
    <property type="match status" value="1"/>
</dbReference>
<dbReference type="NCBIfam" id="TIGR01494">
    <property type="entry name" value="ATPase_P-type"/>
    <property type="match status" value="2"/>
</dbReference>
<keyword evidence="9 10" id="KW-0472">Membrane</keyword>
<dbReference type="InterPro" id="IPR044492">
    <property type="entry name" value="P_typ_ATPase_HD_dom"/>
</dbReference>
<keyword evidence="13" id="KW-1185">Reference proteome</keyword>
<dbReference type="SUPFAM" id="SSF81660">
    <property type="entry name" value="Metal cation-transporting ATPase, ATP-binding domain N"/>
    <property type="match status" value="1"/>
</dbReference>
<dbReference type="SUPFAM" id="SSF56784">
    <property type="entry name" value="HAD-like"/>
    <property type="match status" value="1"/>
</dbReference>
<dbReference type="InterPro" id="IPR001757">
    <property type="entry name" value="P_typ_ATPase"/>
</dbReference>
<dbReference type="GO" id="GO:0005391">
    <property type="term" value="F:P-type sodium:potassium-exchanging transporter activity"/>
    <property type="evidence" value="ECO:0007669"/>
    <property type="project" value="TreeGrafter"/>
</dbReference>
<evidence type="ECO:0000259" key="11">
    <source>
        <dbReference type="SMART" id="SM00831"/>
    </source>
</evidence>
<dbReference type="InterPro" id="IPR006068">
    <property type="entry name" value="ATPase_P-typ_cation-transptr_C"/>
</dbReference>
<dbReference type="GO" id="GO:1990573">
    <property type="term" value="P:potassium ion import across plasma membrane"/>
    <property type="evidence" value="ECO:0007669"/>
    <property type="project" value="TreeGrafter"/>
</dbReference>
<feature type="transmembrane region" description="Helical" evidence="10">
    <location>
        <begin position="865"/>
        <end position="888"/>
    </location>
</feature>
<evidence type="ECO:0000256" key="5">
    <source>
        <dbReference type="ARBA" id="ARBA00022840"/>
    </source>
</evidence>
<evidence type="ECO:0000256" key="3">
    <source>
        <dbReference type="ARBA" id="ARBA00022692"/>
    </source>
</evidence>
<dbReference type="GO" id="GO:0036376">
    <property type="term" value="P:sodium ion export across plasma membrane"/>
    <property type="evidence" value="ECO:0007669"/>
    <property type="project" value="TreeGrafter"/>
</dbReference>
<feature type="transmembrane region" description="Helical" evidence="10">
    <location>
        <begin position="255"/>
        <end position="274"/>
    </location>
</feature>
<feature type="transmembrane region" description="Helical" evidence="10">
    <location>
        <begin position="838"/>
        <end position="859"/>
    </location>
</feature>
<dbReference type="EMBL" id="JWHL01000003">
    <property type="protein sequence ID" value="MBR1368575.1"/>
    <property type="molecule type" value="Genomic_DNA"/>
</dbReference>
<feature type="transmembrane region" description="Helical" evidence="10">
    <location>
        <begin position="62"/>
        <end position="85"/>
    </location>
</feature>
<dbReference type="InterPro" id="IPR050510">
    <property type="entry name" value="Cation_transp_ATPase_P-type"/>
</dbReference>
<dbReference type="GO" id="GO:0016887">
    <property type="term" value="F:ATP hydrolysis activity"/>
    <property type="evidence" value="ECO:0007669"/>
    <property type="project" value="InterPro"/>
</dbReference>
<dbReference type="Pfam" id="PF13246">
    <property type="entry name" value="Cation_ATPase"/>
    <property type="match status" value="1"/>
</dbReference>
<dbReference type="Gene3D" id="3.40.50.1000">
    <property type="entry name" value="HAD superfamily/HAD-like"/>
    <property type="match status" value="1"/>
</dbReference>
<gene>
    <name evidence="12" type="ORF">RJ53_03280</name>
</gene>
<dbReference type="Pfam" id="PF00689">
    <property type="entry name" value="Cation_ATPase_C"/>
    <property type="match status" value="1"/>
</dbReference>
<reference evidence="12" key="1">
    <citation type="submission" date="2014-12" db="EMBL/GenBank/DDBJ databases">
        <authorList>
            <person name="Huang H.-H."/>
            <person name="Chen S.-C."/>
            <person name="Lai M.-C."/>
        </authorList>
    </citation>
    <scope>NUCLEOTIDE SEQUENCE</scope>
    <source>
        <strain evidence="12">K1F9705b</strain>
    </source>
</reference>
<dbReference type="AlphaFoldDB" id="A0A8J8B3T7"/>
<dbReference type="Gene3D" id="3.40.1110.10">
    <property type="entry name" value="Calcium-transporting ATPase, cytoplasmic domain N"/>
    <property type="match status" value="1"/>
</dbReference>
<keyword evidence="6" id="KW-0460">Magnesium</keyword>
<dbReference type="SMART" id="SM00831">
    <property type="entry name" value="Cation_ATPase_N"/>
    <property type="match status" value="1"/>
</dbReference>
<protein>
    <submittedName>
        <fullName evidence="12">ATPase</fullName>
    </submittedName>
</protein>
<dbReference type="InterPro" id="IPR023299">
    <property type="entry name" value="ATPase_P-typ_cyto_dom_N"/>
</dbReference>
<dbReference type="Gene3D" id="2.70.150.10">
    <property type="entry name" value="Calcium-transporting ATPase, cytoplasmic transduction domain A"/>
    <property type="match status" value="1"/>
</dbReference>
<dbReference type="FunFam" id="2.70.150.10:FF:000160">
    <property type="entry name" value="Sarcoplasmic/endoplasmic reticulum calcium ATPase 1"/>
    <property type="match status" value="1"/>
</dbReference>
<keyword evidence="4" id="KW-0547">Nucleotide-binding</keyword>
<evidence type="ECO:0000313" key="12">
    <source>
        <dbReference type="EMBL" id="MBR1368575.1"/>
    </source>
</evidence>
<dbReference type="SFLD" id="SFLDS00003">
    <property type="entry name" value="Haloacid_Dehalogenase"/>
    <property type="match status" value="1"/>
</dbReference>
<dbReference type="GO" id="GO:0005524">
    <property type="term" value="F:ATP binding"/>
    <property type="evidence" value="ECO:0007669"/>
    <property type="project" value="UniProtKB-KW"/>
</dbReference>
<keyword evidence="5" id="KW-0067">ATP-binding</keyword>
<evidence type="ECO:0000256" key="2">
    <source>
        <dbReference type="ARBA" id="ARBA00022553"/>
    </source>
</evidence>
<dbReference type="InterPro" id="IPR023214">
    <property type="entry name" value="HAD_sf"/>
</dbReference>
<organism evidence="12 13">
    <name type="scientific">Methanocalculus chunghsingensis</name>
    <dbReference type="NCBI Taxonomy" id="156457"/>
    <lineage>
        <taxon>Archaea</taxon>
        <taxon>Methanobacteriati</taxon>
        <taxon>Methanobacteriota</taxon>
        <taxon>Stenosarchaea group</taxon>
        <taxon>Methanomicrobia</taxon>
        <taxon>Methanomicrobiales</taxon>
        <taxon>Methanocalculaceae</taxon>
        <taxon>Methanocalculus</taxon>
    </lineage>
</organism>
<dbReference type="Pfam" id="PF08282">
    <property type="entry name" value="Hydrolase_3"/>
    <property type="match status" value="1"/>
</dbReference>
<dbReference type="InterPro" id="IPR004014">
    <property type="entry name" value="ATPase_P-typ_cation-transptr_N"/>
</dbReference>
<proteinExistence type="predicted"/>
<dbReference type="Pfam" id="PF00122">
    <property type="entry name" value="E1-E2_ATPase"/>
    <property type="match status" value="1"/>
</dbReference>
<dbReference type="InterPro" id="IPR018303">
    <property type="entry name" value="ATPase_P-typ_P_site"/>
</dbReference>
<dbReference type="PROSITE" id="PS00154">
    <property type="entry name" value="ATPASE_E1_E2"/>
    <property type="match status" value="1"/>
</dbReference>
<dbReference type="GO" id="GO:0030007">
    <property type="term" value="P:intracellular potassium ion homeostasis"/>
    <property type="evidence" value="ECO:0007669"/>
    <property type="project" value="TreeGrafter"/>
</dbReference>
<dbReference type="GO" id="GO:0012505">
    <property type="term" value="C:endomembrane system"/>
    <property type="evidence" value="ECO:0007669"/>
    <property type="project" value="UniProtKB-SubCell"/>
</dbReference>
<name>A0A8J8B3T7_9EURY</name>
<sequence length="909" mass="97263">MPPKAVPEDEPNLLWHTLGIREIRDRLETGDDGLPALEAARRSEEYGKNSLPERKPPSRIRIFFRQFASPLIYVLIAAGVLSIAFEDWTDAIFIFAVIFLNSGIGSIQEWKAEKSAAALVQMLRIYARVRRDGHEEKISAEDLVPGDIVILESGSRVPADLRIISASSLAIDESLLTGESEPTKKRTVTLPEGTAVADRHNMAYAGTTVVSGRGTGIVTGTGLRTEIGKIAASVSSSAMGKPPLLIRMEAFAQKISIAVLFASALIAVIVLSQGEPPREVFFLAIALAVAAIPEGLPVALTVALAIATGRMAERHVIVRQLSAVESLGSCTVIASDKTGTLTVNQQTAQVVILPDGTEYTVSGEGYTGEGEITLSGDTSVSSEEPIFTLTKAAIIANEGDLRERNGEGWLSHGDAMDIALLALGYKAGIDPAVIRDEIAVLAEIPFSSENRFTSVWYQEGDERRVAVKGALEVILPGCRTMLTGEGSLPVDAEAIERQIDSLTGRGYRVLAIAGGLSDPEEVKGGPPPLLELYGLVGFIDPIRHDVYESVRECREAGVDVVMITGDHPKTALAIARQLAIADDEGDLITGSDLAAVGAPDSPAFLSMVQDRHVFARVSPDQKLHIVNALKASGEFVAVTGDGVNDAPALRSANIGVAMGSGTDVAKDTASMIITDDSFSSIVAGIEEGRYAYDNVRKVTYLLVSTGFAEVALFIAALAIGLPLPLIAVQLLWLNLVTNGIKGVTLAFEPGEAGAMQRPPRSPDEPVFNDVMMRQIVVAGLTMGGIALASWYWLLGTGYSESEARNLIVLLMVMLENFHVLNCRSEYRSFFKIPIQTNLYLFGGIVAAQVIHTGAMYIPFFQDVLGIAPVSATEWVMVIILSSSVLLVMEIYKFIINRRGTAEGDLLVTS</sequence>
<evidence type="ECO:0000256" key="1">
    <source>
        <dbReference type="ARBA" id="ARBA00004127"/>
    </source>
</evidence>
<evidence type="ECO:0000256" key="4">
    <source>
        <dbReference type="ARBA" id="ARBA00022741"/>
    </source>
</evidence>
<dbReference type="GO" id="GO:0005886">
    <property type="term" value="C:plasma membrane"/>
    <property type="evidence" value="ECO:0007669"/>
    <property type="project" value="TreeGrafter"/>
</dbReference>
<dbReference type="InterPro" id="IPR036412">
    <property type="entry name" value="HAD-like_sf"/>
</dbReference>
<dbReference type="PRINTS" id="PR00119">
    <property type="entry name" value="CATATPASE"/>
</dbReference>
<dbReference type="SFLD" id="SFLDF00027">
    <property type="entry name" value="p-type_atpase"/>
    <property type="match status" value="1"/>
</dbReference>
<comment type="subcellular location">
    <subcellularLocation>
        <location evidence="1">Endomembrane system</location>
        <topology evidence="1">Multi-pass membrane protein</topology>
    </subcellularLocation>
</comment>
<comment type="caution">
    <text evidence="12">The sequence shown here is derived from an EMBL/GenBank/DDBJ whole genome shotgun (WGS) entry which is preliminary data.</text>
</comment>
<dbReference type="SUPFAM" id="SSF81653">
    <property type="entry name" value="Calcium ATPase, transduction domain A"/>
    <property type="match status" value="1"/>
</dbReference>
<dbReference type="Proteomes" id="UP000730161">
    <property type="component" value="Unassembled WGS sequence"/>
</dbReference>
<keyword evidence="2" id="KW-0597">Phosphoprotein</keyword>
<dbReference type="PANTHER" id="PTHR43294:SF20">
    <property type="entry name" value="P-TYPE ATPASE"/>
    <property type="match status" value="1"/>
</dbReference>
<dbReference type="InterPro" id="IPR059000">
    <property type="entry name" value="ATPase_P-type_domA"/>
</dbReference>
<evidence type="ECO:0000256" key="6">
    <source>
        <dbReference type="ARBA" id="ARBA00022842"/>
    </source>
</evidence>
<dbReference type="InterPro" id="IPR008250">
    <property type="entry name" value="ATPase_P-typ_transduc_dom_A_sf"/>
</dbReference>